<dbReference type="EMBL" id="BAAAVI010000100">
    <property type="protein sequence ID" value="GAA2909583.1"/>
    <property type="molecule type" value="Genomic_DNA"/>
</dbReference>
<reference evidence="1 2" key="1">
    <citation type="journal article" date="2019" name="Int. J. Syst. Evol. Microbiol.">
        <title>The Global Catalogue of Microorganisms (GCM) 10K type strain sequencing project: providing services to taxonomists for standard genome sequencing and annotation.</title>
        <authorList>
            <consortium name="The Broad Institute Genomics Platform"/>
            <consortium name="The Broad Institute Genome Sequencing Center for Infectious Disease"/>
            <person name="Wu L."/>
            <person name="Ma J."/>
        </authorList>
    </citation>
    <scope>NUCLEOTIDE SEQUENCE [LARGE SCALE GENOMIC DNA]</scope>
    <source>
        <strain evidence="1 2">JCM 6242</strain>
    </source>
</reference>
<evidence type="ECO:0000313" key="1">
    <source>
        <dbReference type="EMBL" id="GAA2909583.1"/>
    </source>
</evidence>
<dbReference type="CDD" id="cd20295">
    <property type="entry name" value="cupin_Pac13-like"/>
    <property type="match status" value="1"/>
</dbReference>
<evidence type="ECO:0000313" key="2">
    <source>
        <dbReference type="Proteomes" id="UP001500831"/>
    </source>
</evidence>
<dbReference type="Proteomes" id="UP001500831">
    <property type="component" value="Unassembled WGS sequence"/>
</dbReference>
<name>A0ABN3WDW8_9ACTN</name>
<organism evidence="1 2">
    <name type="scientific">Streptosporangium fragile</name>
    <dbReference type="NCBI Taxonomy" id="46186"/>
    <lineage>
        <taxon>Bacteria</taxon>
        <taxon>Bacillati</taxon>
        <taxon>Actinomycetota</taxon>
        <taxon>Actinomycetes</taxon>
        <taxon>Streptosporangiales</taxon>
        <taxon>Streptosporangiaceae</taxon>
        <taxon>Streptosporangium</taxon>
    </lineage>
</organism>
<sequence length="124" mass="14234">MIVVKYKYVTEDAVRFTKHGIDLTVYGQNVPSATVVRVTVEEGHFQEFYDLVSTYTYYIVSGEGTFYLDDVAVAVQATDLVVAPPRTRIHYFGRMEIVLIVSPQYDARNERHVRFVAESESPYK</sequence>
<accession>A0ABN3WDW8</accession>
<dbReference type="InterPro" id="IPR011051">
    <property type="entry name" value="RmlC_Cupin_sf"/>
</dbReference>
<dbReference type="SUPFAM" id="SSF51182">
    <property type="entry name" value="RmlC-like cupins"/>
    <property type="match status" value="1"/>
</dbReference>
<proteinExistence type="predicted"/>
<protein>
    <recommendedName>
        <fullName evidence="3">Cupin 2 conserved barrel domain-containing protein</fullName>
    </recommendedName>
</protein>
<evidence type="ECO:0008006" key="3">
    <source>
        <dbReference type="Google" id="ProtNLM"/>
    </source>
</evidence>
<gene>
    <name evidence="1" type="ORF">GCM10010517_76020</name>
</gene>
<keyword evidence="2" id="KW-1185">Reference proteome</keyword>
<dbReference type="InterPro" id="IPR014710">
    <property type="entry name" value="RmlC-like_jellyroll"/>
</dbReference>
<comment type="caution">
    <text evidence="1">The sequence shown here is derived from an EMBL/GenBank/DDBJ whole genome shotgun (WGS) entry which is preliminary data.</text>
</comment>
<dbReference type="Gene3D" id="2.60.120.10">
    <property type="entry name" value="Jelly Rolls"/>
    <property type="match status" value="1"/>
</dbReference>